<accession>A0A075ARK8</accession>
<reference evidence="5 7" key="1">
    <citation type="journal article" date="2013" name="Curr. Biol.">
        <title>Shared signatures of parasitism and phylogenomics unite Cryptomycota and microsporidia.</title>
        <authorList>
            <person name="James T.Y."/>
            <person name="Pelin A."/>
            <person name="Bonen L."/>
            <person name="Ahrendt S."/>
            <person name="Sain D."/>
            <person name="Corradi N."/>
            <person name="Stajich J.E."/>
        </authorList>
    </citation>
    <scope>NUCLEOTIDE SEQUENCE [LARGE SCALE GENOMIC DNA]</scope>
    <source>
        <strain evidence="5">CSF55</strain>
        <strain evidence="5">CSF55</strain>
    </source>
</reference>
<comment type="similarity">
    <text evidence="2">Belongs to the ELP6 family.</text>
</comment>
<evidence type="ECO:0000313" key="8">
    <source>
        <dbReference type="Proteomes" id="UP000281549"/>
    </source>
</evidence>
<gene>
    <name evidence="5" type="ORF">O9G_001048</name>
    <name evidence="6" type="ORF">ROZALSC1DRAFT_28064</name>
</gene>
<evidence type="ECO:0000256" key="3">
    <source>
        <dbReference type="SAM" id="Coils"/>
    </source>
</evidence>
<evidence type="ECO:0000256" key="2">
    <source>
        <dbReference type="ARBA" id="ARBA00008837"/>
    </source>
</evidence>
<dbReference type="Gene3D" id="3.40.50.300">
    <property type="entry name" value="P-loop containing nucleotide triphosphate hydrolases"/>
    <property type="match status" value="1"/>
</dbReference>
<dbReference type="EMBL" id="KE561300">
    <property type="protein sequence ID" value="EPZ31137.1"/>
    <property type="molecule type" value="Genomic_DNA"/>
</dbReference>
<evidence type="ECO:0000256" key="1">
    <source>
        <dbReference type="ARBA" id="ARBA00005043"/>
    </source>
</evidence>
<dbReference type="HOGENOM" id="CLU_585460_0_0_1"/>
<dbReference type="AlphaFoldDB" id="A0A075ARK8"/>
<protein>
    <submittedName>
        <fullName evidence="5">Uncharacterized protein</fullName>
    </submittedName>
</protein>
<comment type="pathway">
    <text evidence="1">tRNA modification; 5-methoxycarbonylmethyl-2-thiouridine-tRNA biosynthesis.</text>
</comment>
<reference evidence="8" key="2">
    <citation type="journal article" date="2018" name="Nat. Microbiol.">
        <title>Leveraging single-cell genomics to expand the fungal tree of life.</title>
        <authorList>
            <person name="Ahrendt S.R."/>
            <person name="Quandt C.A."/>
            <person name="Ciobanu D."/>
            <person name="Clum A."/>
            <person name="Salamov A."/>
            <person name="Andreopoulos B."/>
            <person name="Cheng J.F."/>
            <person name="Woyke T."/>
            <person name="Pelin A."/>
            <person name="Henrissat B."/>
            <person name="Reynolds N.K."/>
            <person name="Benny G.L."/>
            <person name="Smith M.E."/>
            <person name="James T.Y."/>
            <person name="Grigoriev I.V."/>
        </authorList>
    </citation>
    <scope>NUCLEOTIDE SEQUENCE [LARGE SCALE GENOMIC DNA]</scope>
    <source>
        <strain evidence="8">CSF55</strain>
    </source>
</reference>
<dbReference type="Proteomes" id="UP000030755">
    <property type="component" value="Unassembled WGS sequence"/>
</dbReference>
<dbReference type="Proteomes" id="UP000281549">
    <property type="component" value="Unassembled WGS sequence"/>
</dbReference>
<name>A0A075ARK8_ROZAC</name>
<dbReference type="GO" id="GO:0002098">
    <property type="term" value="P:tRNA wobble uridine modification"/>
    <property type="evidence" value="ECO:0007669"/>
    <property type="project" value="InterPro"/>
</dbReference>
<reference evidence="6" key="3">
    <citation type="submission" date="2018-08" db="EMBL/GenBank/DDBJ databases">
        <title>Leveraging single-cell genomics to expand the Fungal Tree of Life.</title>
        <authorList>
            <consortium name="DOE Joint Genome Institute"/>
            <person name="Ahrendt S.R."/>
            <person name="Quandt C.A."/>
            <person name="Ciobanu D."/>
            <person name="Clum A."/>
            <person name="Salamov A."/>
            <person name="Andreopoulos B."/>
            <person name="Cheng J.-F."/>
            <person name="Woyke T."/>
            <person name="Pelin A."/>
            <person name="Henrissat B."/>
            <person name="Reynolds N."/>
            <person name="Benny G.L."/>
            <person name="Smith M.E."/>
            <person name="James T.Y."/>
            <person name="Grigoriev I.V."/>
        </authorList>
    </citation>
    <scope>NUCLEOTIDE SEQUENCE</scope>
    <source>
        <strain evidence="6">CSF55</strain>
    </source>
</reference>
<evidence type="ECO:0000313" key="5">
    <source>
        <dbReference type="EMBL" id="EPZ31137.1"/>
    </source>
</evidence>
<dbReference type="EMBL" id="ML005062">
    <property type="protein sequence ID" value="RKP20453.1"/>
    <property type="molecule type" value="Genomic_DNA"/>
</dbReference>
<dbReference type="PANTHER" id="PTHR16184:SF6">
    <property type="entry name" value="ELONGATOR COMPLEX PROTEIN 6"/>
    <property type="match status" value="1"/>
</dbReference>
<feature type="region of interest" description="Disordered" evidence="4">
    <location>
        <begin position="170"/>
        <end position="191"/>
    </location>
</feature>
<evidence type="ECO:0000256" key="4">
    <source>
        <dbReference type="SAM" id="MobiDB-lite"/>
    </source>
</evidence>
<dbReference type="OrthoDB" id="9995306at2759"/>
<evidence type="ECO:0000313" key="6">
    <source>
        <dbReference type="EMBL" id="RKP20453.1"/>
    </source>
</evidence>
<proteinExistence type="inferred from homology"/>
<dbReference type="PANTHER" id="PTHR16184">
    <property type="entry name" value="ELONGATOR COMPLEX PROTEIN 6"/>
    <property type="match status" value="1"/>
</dbReference>
<keyword evidence="3" id="KW-0175">Coiled coil</keyword>
<feature type="coiled-coil region" evidence="3">
    <location>
        <begin position="70"/>
        <end position="167"/>
    </location>
</feature>
<dbReference type="InterPro" id="IPR018627">
    <property type="entry name" value="ELP6"/>
</dbReference>
<evidence type="ECO:0000313" key="7">
    <source>
        <dbReference type="Proteomes" id="UP000030755"/>
    </source>
</evidence>
<dbReference type="GO" id="GO:0033588">
    <property type="term" value="C:elongator holoenzyme complex"/>
    <property type="evidence" value="ECO:0007669"/>
    <property type="project" value="InterPro"/>
</dbReference>
<organism evidence="5 7">
    <name type="scientific">Rozella allomycis (strain CSF55)</name>
    <dbReference type="NCBI Taxonomy" id="988480"/>
    <lineage>
        <taxon>Eukaryota</taxon>
        <taxon>Fungi</taxon>
        <taxon>Fungi incertae sedis</taxon>
        <taxon>Cryptomycota</taxon>
        <taxon>Cryptomycota incertae sedis</taxon>
        <taxon>Rozella</taxon>
    </lineage>
</organism>
<sequence>MSDSEPLKVDCSSCRKWREKYLARNKELNELKSLKNGGHDNLYSQENHDNLAKEVERLKKERGKIWMDLEREEELITNNLQKKMEKLEKEKEELETKLSSATVSMKNSVDDFTVFSSRVEELENEIKLLRNENYLLKLKLAREEEMVSELHQEKEELAVALEADEELFFNTATSPNPNGRHRRQRTLSSNSTTSSLIVTSPVKRTRTQSAERGLSAKWLASTTSDPPQPVEINMKPSNFYAIFHNIKCPSSYVLYHPLIASVPDEDPIFFISFSQSFFHISSICKRLSIKKNLTIATLFPTAIASASHVLIPLENVCQAFDAAKEFIEKHSNPVVIVEDISSLVVLGKGSKELAGKVSTLWHLVQEKNGNMIVSCDSSADFTDSCDLVERLMSCSELYLCLRPLTSGTSSEIEGQLILAKGGRYVCSDTPFLHESKMNLHFGSMYHFRWNDTLGLQCFNKGLSKQTI</sequence>
<dbReference type="InterPro" id="IPR027417">
    <property type="entry name" value="P-loop_NTPase"/>
</dbReference>
<keyword evidence="7" id="KW-1185">Reference proteome</keyword>